<name>A0ACB7NVQ1_9PEZI</name>
<keyword evidence="2" id="KW-1185">Reference proteome</keyword>
<evidence type="ECO:0000313" key="2">
    <source>
        <dbReference type="Proteomes" id="UP000724584"/>
    </source>
</evidence>
<protein>
    <submittedName>
        <fullName evidence="1">Uncharacterized protein</fullName>
    </submittedName>
</protein>
<sequence length="76" mass="8273">MRDRGAGFSSGGSEDQGWKLYITSLVTILVAGLFVIARLVTRLVRRTLGWDDATIVVSLVSSFQPDMSHGIHHAVC</sequence>
<accession>A0ACB7NVQ1</accession>
<comment type="caution">
    <text evidence="1">The sequence shown here is derived from an EMBL/GenBank/DDBJ whole genome shotgun (WGS) entry which is preliminary data.</text>
</comment>
<reference evidence="1 2" key="1">
    <citation type="journal article" date="2021" name="Nat. Commun.">
        <title>Genetic determinants of endophytism in the Arabidopsis root mycobiome.</title>
        <authorList>
            <person name="Mesny F."/>
            <person name="Miyauchi S."/>
            <person name="Thiergart T."/>
            <person name="Pickel B."/>
            <person name="Atanasova L."/>
            <person name="Karlsson M."/>
            <person name="Huettel B."/>
            <person name="Barry K.W."/>
            <person name="Haridas S."/>
            <person name="Chen C."/>
            <person name="Bauer D."/>
            <person name="Andreopoulos W."/>
            <person name="Pangilinan J."/>
            <person name="LaButti K."/>
            <person name="Riley R."/>
            <person name="Lipzen A."/>
            <person name="Clum A."/>
            <person name="Drula E."/>
            <person name="Henrissat B."/>
            <person name="Kohler A."/>
            <person name="Grigoriev I.V."/>
            <person name="Martin F.M."/>
            <person name="Hacquard S."/>
        </authorList>
    </citation>
    <scope>NUCLEOTIDE SEQUENCE [LARGE SCALE GENOMIC DNA]</scope>
    <source>
        <strain evidence="1 2">MPI-SDFR-AT-0079</strain>
    </source>
</reference>
<organism evidence="1 2">
    <name type="scientific">Chaetomium tenue</name>
    <dbReference type="NCBI Taxonomy" id="1854479"/>
    <lineage>
        <taxon>Eukaryota</taxon>
        <taxon>Fungi</taxon>
        <taxon>Dikarya</taxon>
        <taxon>Ascomycota</taxon>
        <taxon>Pezizomycotina</taxon>
        <taxon>Sordariomycetes</taxon>
        <taxon>Sordariomycetidae</taxon>
        <taxon>Sordariales</taxon>
        <taxon>Chaetomiaceae</taxon>
        <taxon>Chaetomium</taxon>
    </lineage>
</organism>
<gene>
    <name evidence="1" type="ORF">F5144DRAFT_402864</name>
</gene>
<dbReference type="EMBL" id="JAGIZQ010000008">
    <property type="protein sequence ID" value="KAH6613397.1"/>
    <property type="molecule type" value="Genomic_DNA"/>
</dbReference>
<proteinExistence type="predicted"/>
<evidence type="ECO:0000313" key="1">
    <source>
        <dbReference type="EMBL" id="KAH6613397.1"/>
    </source>
</evidence>
<dbReference type="Proteomes" id="UP000724584">
    <property type="component" value="Unassembled WGS sequence"/>
</dbReference>